<keyword evidence="1" id="KW-0547">Nucleotide-binding</keyword>
<accession>A0ABS4SF96</accession>
<dbReference type="PANTHER" id="PTHR21621">
    <property type="entry name" value="RIBOSOMAL PROTEIN S6 MODIFICATION PROTEIN"/>
    <property type="match status" value="1"/>
</dbReference>
<dbReference type="InterPro" id="IPR013815">
    <property type="entry name" value="ATP_grasp_subdomain_1"/>
</dbReference>
<proteinExistence type="predicted"/>
<dbReference type="Gene3D" id="3.30.470.20">
    <property type="entry name" value="ATP-grasp fold, B domain"/>
    <property type="match status" value="1"/>
</dbReference>
<name>A0ABS4SF96_9PROT</name>
<dbReference type="PROSITE" id="PS50975">
    <property type="entry name" value="ATP_GRASP"/>
    <property type="match status" value="1"/>
</dbReference>
<evidence type="ECO:0000313" key="3">
    <source>
        <dbReference type="EMBL" id="MBP2290617.1"/>
    </source>
</evidence>
<dbReference type="Gene3D" id="3.30.1490.20">
    <property type="entry name" value="ATP-grasp fold, A domain"/>
    <property type="match status" value="1"/>
</dbReference>
<dbReference type="SUPFAM" id="SSF56059">
    <property type="entry name" value="Glutathione synthetase ATP-binding domain-like"/>
    <property type="match status" value="1"/>
</dbReference>
<evidence type="ECO:0000313" key="4">
    <source>
        <dbReference type="Proteomes" id="UP000781958"/>
    </source>
</evidence>
<dbReference type="RefSeq" id="WP_209762940.1">
    <property type="nucleotide sequence ID" value="NZ_JAGINP010000001.1"/>
</dbReference>
<dbReference type="InterPro" id="IPR013651">
    <property type="entry name" value="ATP-grasp_RimK-type"/>
</dbReference>
<comment type="caution">
    <text evidence="3">The sequence shown here is derived from an EMBL/GenBank/DDBJ whole genome shotgun (WGS) entry which is preliminary data.</text>
</comment>
<evidence type="ECO:0000256" key="1">
    <source>
        <dbReference type="PROSITE-ProRule" id="PRU00409"/>
    </source>
</evidence>
<dbReference type="InterPro" id="IPR011761">
    <property type="entry name" value="ATP-grasp"/>
</dbReference>
<dbReference type="InterPro" id="IPR025839">
    <property type="entry name" value="RLAN_dom"/>
</dbReference>
<keyword evidence="4" id="KW-1185">Reference proteome</keyword>
<sequence length="490" mass="55487">MPAHLLIVDRRADLKWAKDTLQVVSARDYIAKPETVKIPRGARILNLSRSHRYLGTGYYCSLLAEARGERVIPSVKTILDLSQKDFYRAQLGEVNEALRRTIKRLSDPPGASFNLTVFFGQADDARFQDIARSIFDLFRCPLLKVQVRLKETWTVHTLEALSLADLRPDQEAQFEAALEAYTRASWREPAARAPARYTLAILHNPREELPPSSPRALQKFVKAGESLGIAVELIEKKDYLRLAEFDALFIRETTNLDHHTYRFAKKAAAEGMPVIDDPNSILKCTNKVYLAELLKANRIPAPKTVIFDKRGLATLDQEIPYPIVLKIPDGSFSRGVFKVQNRSELEATAEGLFEQSDVILAQEFMYTEFDWRIGVLNRQPIYVCQYLMAKKHWQIVKHGGNGRAEQGSSRTLAVEEAPPEVIDIAVKAAGLIGDGLYGVDLKQNDRGVFVIEINDNPSIDLGVEDAKLKDELYRLVMRDFLRRLESRPKK</sequence>
<dbReference type="Pfam" id="PF08443">
    <property type="entry name" value="RimK"/>
    <property type="match status" value="1"/>
</dbReference>
<evidence type="ECO:0000259" key="2">
    <source>
        <dbReference type="PROSITE" id="PS50975"/>
    </source>
</evidence>
<organism evidence="3 4">
    <name type="scientific">Azospirillum rugosum</name>
    <dbReference type="NCBI Taxonomy" id="416170"/>
    <lineage>
        <taxon>Bacteria</taxon>
        <taxon>Pseudomonadati</taxon>
        <taxon>Pseudomonadota</taxon>
        <taxon>Alphaproteobacteria</taxon>
        <taxon>Rhodospirillales</taxon>
        <taxon>Azospirillaceae</taxon>
        <taxon>Azospirillum</taxon>
    </lineage>
</organism>
<dbReference type="Pfam" id="PF14401">
    <property type="entry name" value="RLAN"/>
    <property type="match status" value="1"/>
</dbReference>
<dbReference type="PANTHER" id="PTHR21621:SF0">
    <property type="entry name" value="BETA-CITRYLGLUTAMATE SYNTHASE B-RELATED"/>
    <property type="match status" value="1"/>
</dbReference>
<protein>
    <submittedName>
        <fullName evidence="3">Glutathione synthase/RimK-type ligase-like ATP-grasp enzyme</fullName>
    </submittedName>
</protein>
<keyword evidence="1" id="KW-0067">ATP-binding</keyword>
<reference evidence="3 4" key="1">
    <citation type="submission" date="2021-03" db="EMBL/GenBank/DDBJ databases">
        <title>Genomic Encyclopedia of Type Strains, Phase III (KMG-III): the genomes of soil and plant-associated and newly described type strains.</title>
        <authorList>
            <person name="Whitman W."/>
        </authorList>
    </citation>
    <scope>NUCLEOTIDE SEQUENCE [LARGE SCALE GENOMIC DNA]</scope>
    <source>
        <strain evidence="3 4">IMMIB AFH-6</strain>
    </source>
</reference>
<dbReference type="Proteomes" id="UP000781958">
    <property type="component" value="Unassembled WGS sequence"/>
</dbReference>
<dbReference type="EMBL" id="JAGINP010000001">
    <property type="protein sequence ID" value="MBP2290617.1"/>
    <property type="molecule type" value="Genomic_DNA"/>
</dbReference>
<gene>
    <name evidence="3" type="ORF">J2851_000354</name>
</gene>
<feature type="domain" description="ATP-grasp" evidence="2">
    <location>
        <begin position="291"/>
        <end position="481"/>
    </location>
</feature>